<comment type="caution">
    <text evidence="1">The sequence shown here is derived from an EMBL/GenBank/DDBJ whole genome shotgun (WGS) entry which is preliminary data.</text>
</comment>
<dbReference type="STRING" id="229919.GCA_001050195_00159"/>
<organism evidence="1 2">
    <name type="scientific">Anaerolinea thermolimosa</name>
    <dbReference type="NCBI Taxonomy" id="229919"/>
    <lineage>
        <taxon>Bacteria</taxon>
        <taxon>Bacillati</taxon>
        <taxon>Chloroflexota</taxon>
        <taxon>Anaerolineae</taxon>
        <taxon>Anaerolineales</taxon>
        <taxon>Anaerolineaceae</taxon>
        <taxon>Anaerolinea</taxon>
    </lineage>
</organism>
<evidence type="ECO:0000313" key="2">
    <source>
        <dbReference type="Proteomes" id="UP000264141"/>
    </source>
</evidence>
<gene>
    <name evidence="1" type="ORF">DEQ80_10640</name>
</gene>
<dbReference type="Proteomes" id="UP000264141">
    <property type="component" value="Unassembled WGS sequence"/>
</dbReference>
<proteinExistence type="predicted"/>
<accession>A0A3D1JJA1</accession>
<sequence length="97" mass="10576">MVTQFHESNLTGPSETYPQQELSRLLTAAVISSQFRKMLLTNPDKAIAAGYGGESFQLPREERKRLASIHATSLAEFASQLHNLDSSRQSSAPAAAD</sequence>
<reference evidence="1 2" key="1">
    <citation type="journal article" date="2018" name="Nat. Biotechnol.">
        <title>A standardized bacterial taxonomy based on genome phylogeny substantially revises the tree of life.</title>
        <authorList>
            <person name="Parks D.H."/>
            <person name="Chuvochina M."/>
            <person name="Waite D.W."/>
            <person name="Rinke C."/>
            <person name="Skarshewski A."/>
            <person name="Chaumeil P.A."/>
            <person name="Hugenholtz P."/>
        </authorList>
    </citation>
    <scope>NUCLEOTIDE SEQUENCE [LARGE SCALE GENOMIC DNA]</scope>
    <source>
        <strain evidence="1">UBA8781</strain>
    </source>
</reference>
<dbReference type="OrthoDB" id="166537at2"/>
<evidence type="ECO:0000313" key="1">
    <source>
        <dbReference type="EMBL" id="HCE18305.1"/>
    </source>
</evidence>
<dbReference type="AlphaFoldDB" id="A0A3D1JJA1"/>
<protein>
    <submittedName>
        <fullName evidence="1">Uncharacterized protein</fullName>
    </submittedName>
</protein>
<name>A0A3D1JJA1_9CHLR</name>
<dbReference type="RefSeq" id="WP_062188829.1">
    <property type="nucleotide sequence ID" value="NZ_DF967965.1"/>
</dbReference>
<dbReference type="EMBL" id="DPBP01000041">
    <property type="protein sequence ID" value="HCE18305.1"/>
    <property type="molecule type" value="Genomic_DNA"/>
</dbReference>